<feature type="region of interest" description="Disordered" evidence="1">
    <location>
        <begin position="1"/>
        <end position="21"/>
    </location>
</feature>
<sequence>MSLHRQSAPKNNKQSDEKHHQFSTFTISSEEGERQLEQQPKQYPHPIRHERSHIPSLQNHQGHAHQIPSTMVGHLHHDVHGTTSRFHHHVATGSHYGRDTCHSYEAHQQQQLLPTSMPLHQQDYTMQQHQQLPTPPITSICTSLQRSSHTNSQKRKISPSLTLACSEESMNAYCSFDENAEHAQQYHYQPQIVMEPSIELGPLSDVSKLFSNASMHSVGRNNAACSRLVSSSSISRPNAFSQHELLHSFNNNNISNSFSSSLRNNYDDHAHVASNLGTYNRNNYNEPPNASEELLTSLTRATTNSSLTSFKPRGKLEISSMHDHPPDGIHSTFLQKPQLISNDNNNDLIAHSGLAPKIPSREDSSNNTHHPIHSFSSSSSVLLVDPTITSPQTIITSNSSFFPSDCSLQLRSRGPTEILRNSQYNIIPTIPNERSQQQPTPHTFACTQTGSVRSASLMLQREDLLRDEPLGGEEEINTIIQSCQEGSNFQVDSLPSVMFNKNSSSCSSSCSSSTSSSHERKPQSTSITTCSRSASNSTTSSTIMMTNFSTPTNQEVPFSQNKEQQFQPPHSFSEWTTSCHKLRSKRAKRKDSQNIFHVTFHEGRDPPQLRFQDMNQSSLPPTHSTRNSRKRTSFRHDKMTLNQARDLPPSISNRHFSPPGLSLATPSSSNATAVTSKSSNSTPSTSTPENITSTTVGTASDSAIAPTDLGSPIVLDLSNVPKLSTGGSFYQQAPPPRKKIKNFVNDGPWSSEEHERFMEGYRVCGQNWRAISEKYVKSRTRVQVHAHAMKVLKNIKPSQEGSSSSSHTVK</sequence>
<dbReference type="GeneID" id="68110952"/>
<feature type="region of interest" description="Disordered" evidence="1">
    <location>
        <begin position="357"/>
        <end position="376"/>
    </location>
</feature>
<dbReference type="OrthoDB" id="118550at2759"/>
<feature type="domain" description="Myb-like" evidence="2">
    <location>
        <begin position="741"/>
        <end position="792"/>
    </location>
</feature>
<dbReference type="InterPro" id="IPR009057">
    <property type="entry name" value="Homeodomain-like_sf"/>
</dbReference>
<feature type="compositionally biased region" description="Polar residues" evidence="1">
    <location>
        <begin position="1"/>
        <end position="12"/>
    </location>
</feature>
<accession>A0A6A5BRZ9</accession>
<evidence type="ECO:0000259" key="3">
    <source>
        <dbReference type="PROSITE" id="PS51294"/>
    </source>
</evidence>
<feature type="domain" description="HTH myb-type" evidence="3">
    <location>
        <begin position="741"/>
        <end position="796"/>
    </location>
</feature>
<dbReference type="PROSITE" id="PS50090">
    <property type="entry name" value="MYB_LIKE"/>
    <property type="match status" value="1"/>
</dbReference>
<dbReference type="SMART" id="SM00717">
    <property type="entry name" value="SANT"/>
    <property type="match status" value="1"/>
</dbReference>
<dbReference type="InterPro" id="IPR017930">
    <property type="entry name" value="Myb_dom"/>
</dbReference>
<dbReference type="VEuPathDB" id="AmoebaDB:NF0077920"/>
<protein>
    <submittedName>
        <fullName evidence="4">Uncharacterized protein</fullName>
    </submittedName>
</protein>
<dbReference type="Pfam" id="PF00249">
    <property type="entry name" value="Myb_DNA-binding"/>
    <property type="match status" value="1"/>
</dbReference>
<dbReference type="SUPFAM" id="SSF46689">
    <property type="entry name" value="Homeodomain-like"/>
    <property type="match status" value="1"/>
</dbReference>
<evidence type="ECO:0000313" key="4">
    <source>
        <dbReference type="EMBL" id="KAF0977081.1"/>
    </source>
</evidence>
<dbReference type="EMBL" id="VFQX01000035">
    <property type="protein sequence ID" value="KAF0977081.1"/>
    <property type="molecule type" value="Genomic_DNA"/>
</dbReference>
<dbReference type="VEuPathDB" id="AmoebaDB:FDP41_003734"/>
<dbReference type="InterPro" id="IPR001005">
    <property type="entry name" value="SANT/Myb"/>
</dbReference>
<organism evidence="4 5">
    <name type="scientific">Naegleria fowleri</name>
    <name type="common">Brain eating amoeba</name>
    <dbReference type="NCBI Taxonomy" id="5763"/>
    <lineage>
        <taxon>Eukaryota</taxon>
        <taxon>Discoba</taxon>
        <taxon>Heterolobosea</taxon>
        <taxon>Tetramitia</taxon>
        <taxon>Eutetramitia</taxon>
        <taxon>Vahlkampfiidae</taxon>
        <taxon>Naegleria</taxon>
    </lineage>
</organism>
<feature type="compositionally biased region" description="Low complexity" evidence="1">
    <location>
        <begin position="675"/>
        <end position="695"/>
    </location>
</feature>
<evidence type="ECO:0000259" key="2">
    <source>
        <dbReference type="PROSITE" id="PS50090"/>
    </source>
</evidence>
<gene>
    <name evidence="4" type="ORF">FDP41_003734</name>
</gene>
<feature type="region of interest" description="Disordered" evidence="1">
    <location>
        <begin position="598"/>
        <end position="704"/>
    </location>
</feature>
<dbReference type="AlphaFoldDB" id="A0A6A5BRZ9"/>
<keyword evidence="5" id="KW-1185">Reference proteome</keyword>
<feature type="region of interest" description="Disordered" evidence="1">
    <location>
        <begin position="509"/>
        <end position="544"/>
    </location>
</feature>
<feature type="compositionally biased region" description="Polar residues" evidence="1">
    <location>
        <begin position="664"/>
        <end position="674"/>
    </location>
</feature>
<dbReference type="VEuPathDB" id="AmoebaDB:NfTy_064770"/>
<dbReference type="CDD" id="cd00167">
    <property type="entry name" value="SANT"/>
    <property type="match status" value="1"/>
</dbReference>
<comment type="caution">
    <text evidence="4">The sequence shown here is derived from an EMBL/GenBank/DDBJ whole genome shotgun (WGS) entry which is preliminary data.</text>
</comment>
<feature type="compositionally biased region" description="Low complexity" evidence="1">
    <location>
        <begin position="528"/>
        <end position="544"/>
    </location>
</feature>
<evidence type="ECO:0000313" key="5">
    <source>
        <dbReference type="Proteomes" id="UP000444721"/>
    </source>
</evidence>
<dbReference type="RefSeq" id="XP_044561794.1">
    <property type="nucleotide sequence ID" value="XM_044707071.1"/>
</dbReference>
<feature type="compositionally biased region" description="Polar residues" evidence="1">
    <location>
        <begin position="613"/>
        <end position="625"/>
    </location>
</feature>
<proteinExistence type="predicted"/>
<dbReference type="PROSITE" id="PS51294">
    <property type="entry name" value="HTH_MYB"/>
    <property type="match status" value="1"/>
</dbReference>
<reference evidence="4 5" key="1">
    <citation type="journal article" date="2019" name="Sci. Rep.">
        <title>Nanopore sequencing improves the draft genome of the human pathogenic amoeba Naegleria fowleri.</title>
        <authorList>
            <person name="Liechti N."/>
            <person name="Schurch N."/>
            <person name="Bruggmann R."/>
            <person name="Wittwer M."/>
        </authorList>
    </citation>
    <scope>NUCLEOTIDE SEQUENCE [LARGE SCALE GENOMIC DNA]</scope>
    <source>
        <strain evidence="4 5">ATCC 30894</strain>
    </source>
</reference>
<dbReference type="Gene3D" id="1.10.10.60">
    <property type="entry name" value="Homeodomain-like"/>
    <property type="match status" value="1"/>
</dbReference>
<name>A0A6A5BRZ9_NAEFO</name>
<dbReference type="Proteomes" id="UP000444721">
    <property type="component" value="Unassembled WGS sequence"/>
</dbReference>
<evidence type="ECO:0000256" key="1">
    <source>
        <dbReference type="SAM" id="MobiDB-lite"/>
    </source>
</evidence>